<dbReference type="GO" id="GO:0047429">
    <property type="term" value="F:nucleoside triphosphate diphosphatase activity"/>
    <property type="evidence" value="ECO:0007669"/>
    <property type="project" value="InterPro"/>
</dbReference>
<organism evidence="3 4">
    <name type="scientific">Candidatus Parvarchaeum acidiphilum ARMAN-4_'5-way FS'</name>
    <dbReference type="NCBI Taxonomy" id="994837"/>
    <lineage>
        <taxon>Archaea</taxon>
        <taxon>Candidatus Parvarchaeota</taxon>
        <taxon>Candidatus Parvarchaeum</taxon>
    </lineage>
</organism>
<name>F2UTX4_PARA4</name>
<gene>
    <name evidence="3" type="ORF">CSMARM4_0054</name>
</gene>
<reference evidence="3 4" key="1">
    <citation type="submission" date="2011-03" db="EMBL/GenBank/DDBJ databases">
        <title>A unique three-unit tRNA splicing endonuclease found in ultrasmall Archaea possesses broad substrate specificity.</title>
        <authorList>
            <person name="Fujishima K."/>
            <person name="Sugahara J."/>
            <person name="Miller C.S."/>
            <person name="Baker B.J."/>
            <person name="Di Giulio M."/>
            <person name="Tomita M."/>
            <person name="Banfield J.F."/>
            <person name="Kanai A."/>
        </authorList>
    </citation>
    <scope>NUCLEOTIDE SEQUENCE [LARGE SCALE GENOMIC DNA]</scope>
</reference>
<evidence type="ECO:0000256" key="2">
    <source>
        <dbReference type="ARBA" id="ARBA00022801"/>
    </source>
</evidence>
<dbReference type="PANTHER" id="PTHR11067">
    <property type="entry name" value="INOSINE TRIPHOSPHATE PYROPHOSPHATASE/HAM1 PROTEIN"/>
    <property type="match status" value="1"/>
</dbReference>
<dbReference type="SUPFAM" id="SSF52972">
    <property type="entry name" value="ITPase-like"/>
    <property type="match status" value="1"/>
</dbReference>
<dbReference type="GO" id="GO:0009143">
    <property type="term" value="P:nucleoside triphosphate catabolic process"/>
    <property type="evidence" value="ECO:0007669"/>
    <property type="project" value="InterPro"/>
</dbReference>
<dbReference type="EMBL" id="GL876960">
    <property type="protein sequence ID" value="EGD71814.1"/>
    <property type="molecule type" value="Genomic_DNA"/>
</dbReference>
<evidence type="ECO:0000256" key="1">
    <source>
        <dbReference type="ARBA" id="ARBA00008023"/>
    </source>
</evidence>
<protein>
    <recommendedName>
        <fullName evidence="5">Non-canonical purine NTP pyrophosphatase</fullName>
    </recommendedName>
</protein>
<comment type="similarity">
    <text evidence="1">Belongs to the HAM1 NTPase family.</text>
</comment>
<evidence type="ECO:0008006" key="5">
    <source>
        <dbReference type="Google" id="ProtNLM"/>
    </source>
</evidence>
<dbReference type="Pfam" id="PF01725">
    <property type="entry name" value="Ham1p_like"/>
    <property type="match status" value="1"/>
</dbReference>
<dbReference type="AlphaFoldDB" id="F2UTX4"/>
<evidence type="ECO:0000313" key="4">
    <source>
        <dbReference type="Proteomes" id="UP000242872"/>
    </source>
</evidence>
<dbReference type="Proteomes" id="UP000242872">
    <property type="component" value="Unassembled WGS sequence"/>
</dbReference>
<proteinExistence type="inferred from homology"/>
<keyword evidence="2" id="KW-0378">Hydrolase</keyword>
<dbReference type="InterPro" id="IPR029001">
    <property type="entry name" value="ITPase-like_fam"/>
</dbReference>
<dbReference type="HOGENOM" id="CLU_082080_1_0_2"/>
<evidence type="ECO:0000313" key="3">
    <source>
        <dbReference type="EMBL" id="EGD71814.1"/>
    </source>
</evidence>
<accession>F2UTX4</accession>
<dbReference type="GO" id="GO:0005737">
    <property type="term" value="C:cytoplasm"/>
    <property type="evidence" value="ECO:0007669"/>
    <property type="project" value="TreeGrafter"/>
</dbReference>
<sequence length="195" mass="22569">MEVTFVSTNQAKRRVVLLRAKKWGIKVNTVNLELYEEQSMSVREVAKSKAMYAYSILKKPLFIDDRGLIIPALNGFPGALLKFTINTIGAEGIVKLMENKKNRKAYFETATAFMSSELKKPIVFSYREHGSILDEVRSGKLHRWTDIIRIFSTPMYSGRALSELTDNEWNNYQEDKAREDHIEKLFSWLAEKKKL</sequence>
<dbReference type="Gene3D" id="3.90.950.10">
    <property type="match status" value="1"/>
</dbReference>
<dbReference type="PANTHER" id="PTHR11067:SF9">
    <property type="entry name" value="INOSINE TRIPHOSPHATE PYROPHOSPHATASE"/>
    <property type="match status" value="1"/>
</dbReference>
<dbReference type="InterPro" id="IPR002637">
    <property type="entry name" value="RdgB/HAM1"/>
</dbReference>